<dbReference type="AlphaFoldDB" id="A0A319DTV9"/>
<sequence length="178" mass="20729">MPVNVRQSARSETARSTVRSTVRSTARSTELPTFQTPQNRPVFEEYITWDTPDYRVFLVPESEIIELGKEAWLDRRRKHQELKESCKELFEQRNREYHAVPQSARRAVQTSASAGRYTYGSDLKPRNTPVTVRTKHNYGMTSHARQNDNSHKTATASTGRRQGYDSRLNERLRANPFW</sequence>
<protein>
    <submittedName>
        <fullName evidence="2">Uncharacterized protein</fullName>
    </submittedName>
</protein>
<reference evidence="2 3" key="1">
    <citation type="submission" date="2018-02" db="EMBL/GenBank/DDBJ databases">
        <title>The genomes of Aspergillus section Nigri reveals drivers in fungal speciation.</title>
        <authorList>
            <consortium name="DOE Joint Genome Institute"/>
            <person name="Vesth T.C."/>
            <person name="Nybo J."/>
            <person name="Theobald S."/>
            <person name="Brandl J."/>
            <person name="Frisvad J.C."/>
            <person name="Nielsen K.F."/>
            <person name="Lyhne E.K."/>
            <person name="Kogle M.E."/>
            <person name="Kuo A."/>
            <person name="Riley R."/>
            <person name="Clum A."/>
            <person name="Nolan M."/>
            <person name="Lipzen A."/>
            <person name="Salamov A."/>
            <person name="Henrissat B."/>
            <person name="Wiebenga A."/>
            <person name="De vries R.P."/>
            <person name="Grigoriev I.V."/>
            <person name="Mortensen U.H."/>
            <person name="Andersen M.R."/>
            <person name="Baker S.E."/>
        </authorList>
    </citation>
    <scope>NUCLEOTIDE SEQUENCE [LARGE SCALE GENOMIC DNA]</scope>
    <source>
        <strain evidence="2 3">CBS 121057</strain>
    </source>
</reference>
<dbReference type="Proteomes" id="UP000248423">
    <property type="component" value="Unassembled WGS sequence"/>
</dbReference>
<feature type="compositionally biased region" description="Basic and acidic residues" evidence="1">
    <location>
        <begin position="162"/>
        <end position="178"/>
    </location>
</feature>
<dbReference type="EMBL" id="KZ826424">
    <property type="protein sequence ID" value="PYI01142.1"/>
    <property type="molecule type" value="Genomic_DNA"/>
</dbReference>
<evidence type="ECO:0000256" key="1">
    <source>
        <dbReference type="SAM" id="MobiDB-lite"/>
    </source>
</evidence>
<evidence type="ECO:0000313" key="2">
    <source>
        <dbReference type="EMBL" id="PYI01142.1"/>
    </source>
</evidence>
<keyword evidence="3" id="KW-1185">Reference proteome</keyword>
<accession>A0A319DTV9</accession>
<evidence type="ECO:0000313" key="3">
    <source>
        <dbReference type="Proteomes" id="UP000248423"/>
    </source>
</evidence>
<name>A0A319DTV9_ASPSB</name>
<feature type="region of interest" description="Disordered" evidence="1">
    <location>
        <begin position="103"/>
        <end position="178"/>
    </location>
</feature>
<gene>
    <name evidence="2" type="ORF">BO78DRAFT_423857</name>
</gene>
<dbReference type="VEuPathDB" id="FungiDB:BO78DRAFT_423857"/>
<proteinExistence type="predicted"/>
<feature type="region of interest" description="Disordered" evidence="1">
    <location>
        <begin position="1"/>
        <end position="35"/>
    </location>
</feature>
<organism evidence="2 3">
    <name type="scientific">Aspergillus sclerotiicarbonarius (strain CBS 121057 / IBT 28362)</name>
    <dbReference type="NCBI Taxonomy" id="1448318"/>
    <lineage>
        <taxon>Eukaryota</taxon>
        <taxon>Fungi</taxon>
        <taxon>Dikarya</taxon>
        <taxon>Ascomycota</taxon>
        <taxon>Pezizomycotina</taxon>
        <taxon>Eurotiomycetes</taxon>
        <taxon>Eurotiomycetidae</taxon>
        <taxon>Eurotiales</taxon>
        <taxon>Aspergillaceae</taxon>
        <taxon>Aspergillus</taxon>
        <taxon>Aspergillus subgen. Circumdati</taxon>
    </lineage>
</organism>
<dbReference type="OrthoDB" id="4399046at2759"/>